<organism evidence="1 2">
    <name type="scientific">Gossypium anomalum</name>
    <dbReference type="NCBI Taxonomy" id="47600"/>
    <lineage>
        <taxon>Eukaryota</taxon>
        <taxon>Viridiplantae</taxon>
        <taxon>Streptophyta</taxon>
        <taxon>Embryophyta</taxon>
        <taxon>Tracheophyta</taxon>
        <taxon>Spermatophyta</taxon>
        <taxon>Magnoliopsida</taxon>
        <taxon>eudicotyledons</taxon>
        <taxon>Gunneridae</taxon>
        <taxon>Pentapetalae</taxon>
        <taxon>rosids</taxon>
        <taxon>malvids</taxon>
        <taxon>Malvales</taxon>
        <taxon>Malvaceae</taxon>
        <taxon>Malvoideae</taxon>
        <taxon>Gossypium</taxon>
    </lineage>
</organism>
<sequence length="136" mass="15385">MEMVHQKCGFHNGIDIGTAGSKGGLSLGWKGNDLVSVRSYSNFHVDADIHDPKNRDTWRLTGFYGNPDERSRQGSWDLLRFLEHDCAVPWLVFGDFNEITSSLEKKGGRLRPEGQMEDFRSVLKNCSLHDIGFNGR</sequence>
<dbReference type="Gene3D" id="3.60.10.10">
    <property type="entry name" value="Endonuclease/exonuclease/phosphatase"/>
    <property type="match status" value="1"/>
</dbReference>
<evidence type="ECO:0008006" key="3">
    <source>
        <dbReference type="Google" id="ProtNLM"/>
    </source>
</evidence>
<name>A0A8J5YAT8_9ROSI</name>
<dbReference type="SUPFAM" id="SSF56219">
    <property type="entry name" value="DNase I-like"/>
    <property type="match status" value="1"/>
</dbReference>
<dbReference type="AlphaFoldDB" id="A0A8J5YAT8"/>
<comment type="caution">
    <text evidence="1">The sequence shown here is derived from an EMBL/GenBank/DDBJ whole genome shotgun (WGS) entry which is preliminary data.</text>
</comment>
<gene>
    <name evidence="1" type="ORF">CXB51_034133</name>
</gene>
<keyword evidence="2" id="KW-1185">Reference proteome</keyword>
<dbReference type="EMBL" id="JAHUZN010000012">
    <property type="protein sequence ID" value="KAG8474150.1"/>
    <property type="molecule type" value="Genomic_DNA"/>
</dbReference>
<reference evidence="1 2" key="1">
    <citation type="journal article" date="2021" name="bioRxiv">
        <title>The Gossypium anomalum genome as a resource for cotton improvement and evolutionary analysis of hybrid incompatibility.</title>
        <authorList>
            <person name="Grover C.E."/>
            <person name="Yuan D."/>
            <person name="Arick M.A."/>
            <person name="Miller E.R."/>
            <person name="Hu G."/>
            <person name="Peterson D.G."/>
            <person name="Wendel J.F."/>
            <person name="Udall J.A."/>
        </authorList>
    </citation>
    <scope>NUCLEOTIDE SEQUENCE [LARGE SCALE GENOMIC DNA]</scope>
    <source>
        <strain evidence="1">JFW-Udall</strain>
        <tissue evidence="1">Leaf</tissue>
    </source>
</reference>
<evidence type="ECO:0000313" key="1">
    <source>
        <dbReference type="EMBL" id="KAG8474150.1"/>
    </source>
</evidence>
<protein>
    <recommendedName>
        <fullName evidence="3">Endonuclease/exonuclease/phosphatase domain-containing protein</fullName>
    </recommendedName>
</protein>
<dbReference type="OrthoDB" id="1750221at2759"/>
<accession>A0A8J5YAT8</accession>
<dbReference type="Proteomes" id="UP000701853">
    <property type="component" value="Chromosome 12"/>
</dbReference>
<dbReference type="InterPro" id="IPR036691">
    <property type="entry name" value="Endo/exonu/phosph_ase_sf"/>
</dbReference>
<proteinExistence type="predicted"/>
<evidence type="ECO:0000313" key="2">
    <source>
        <dbReference type="Proteomes" id="UP000701853"/>
    </source>
</evidence>